<keyword evidence="1" id="KW-0472">Membrane</keyword>
<organism evidence="2 3">
    <name type="scientific">Streptomyces calidiresistens</name>
    <dbReference type="NCBI Taxonomy" id="1485586"/>
    <lineage>
        <taxon>Bacteria</taxon>
        <taxon>Bacillati</taxon>
        <taxon>Actinomycetota</taxon>
        <taxon>Actinomycetes</taxon>
        <taxon>Kitasatosporales</taxon>
        <taxon>Streptomycetaceae</taxon>
        <taxon>Streptomyces</taxon>
    </lineage>
</organism>
<keyword evidence="1" id="KW-0812">Transmembrane</keyword>
<dbReference type="AlphaFoldDB" id="A0A7W3T5C3"/>
<reference evidence="3" key="1">
    <citation type="submission" date="2019-10" db="EMBL/GenBank/DDBJ databases">
        <title>Streptomyces sp. nov., a novel actinobacterium isolated from alkaline environment.</title>
        <authorList>
            <person name="Golinska P."/>
        </authorList>
    </citation>
    <scope>NUCLEOTIDE SEQUENCE [LARGE SCALE GENOMIC DNA]</scope>
    <source>
        <strain evidence="3">DSM 42108</strain>
    </source>
</reference>
<gene>
    <name evidence="2" type="ORF">FOE67_17415</name>
</gene>
<keyword evidence="3" id="KW-1185">Reference proteome</keyword>
<protein>
    <submittedName>
        <fullName evidence="2">ABC transporter permease</fullName>
    </submittedName>
</protein>
<keyword evidence="1" id="KW-1133">Transmembrane helix</keyword>
<dbReference type="RefSeq" id="WP_182665411.1">
    <property type="nucleotide sequence ID" value="NZ_VKHS01000464.1"/>
</dbReference>
<feature type="transmembrane region" description="Helical" evidence="1">
    <location>
        <begin position="64"/>
        <end position="88"/>
    </location>
</feature>
<dbReference type="EMBL" id="VKHS01000464">
    <property type="protein sequence ID" value="MBB0231237.1"/>
    <property type="molecule type" value="Genomic_DNA"/>
</dbReference>
<evidence type="ECO:0000313" key="3">
    <source>
        <dbReference type="Proteomes" id="UP000530234"/>
    </source>
</evidence>
<accession>A0A7W3T5C3</accession>
<evidence type="ECO:0000313" key="2">
    <source>
        <dbReference type="EMBL" id="MBB0231237.1"/>
    </source>
</evidence>
<proteinExistence type="predicted"/>
<feature type="transmembrane region" description="Helical" evidence="1">
    <location>
        <begin position="123"/>
        <end position="141"/>
    </location>
</feature>
<comment type="caution">
    <text evidence="2">The sequence shown here is derived from an EMBL/GenBank/DDBJ whole genome shotgun (WGS) entry which is preliminary data.</text>
</comment>
<feature type="transmembrane region" description="Helical" evidence="1">
    <location>
        <begin position="153"/>
        <end position="172"/>
    </location>
</feature>
<evidence type="ECO:0000256" key="1">
    <source>
        <dbReference type="SAM" id="Phobius"/>
    </source>
</evidence>
<feature type="transmembrane region" description="Helical" evidence="1">
    <location>
        <begin position="209"/>
        <end position="230"/>
    </location>
</feature>
<name>A0A7W3T5C3_9ACTN</name>
<feature type="transmembrane region" description="Helical" evidence="1">
    <location>
        <begin position="95"/>
        <end position="117"/>
    </location>
</feature>
<sequence>MNGALVLGPDGPELLVASAGGPAAAQLLEQGVRGFLARADTGAPTDALTVTDLVPGPAGDPRGAAFAAGLLPLTLAGVAAGALVVLFGLRGTRGLLTLIGACALVGMVAALLLHTWLGVLEGGWWAAAASLALLVLACAALPAGLGALLGPPGIGLGALTVVAFGNPFSGAASSPDLLPTPMGDLGQALPPGAGASLLRSVSFFDGADAARPLLVLLGWAAVGLLLLGLATRRRGAASPADTGPAPAPA</sequence>
<dbReference type="Proteomes" id="UP000530234">
    <property type="component" value="Unassembled WGS sequence"/>
</dbReference>